<keyword evidence="1" id="KW-1133">Transmembrane helix</keyword>
<feature type="transmembrane region" description="Helical" evidence="1">
    <location>
        <begin position="201"/>
        <end position="221"/>
    </location>
</feature>
<evidence type="ECO:0000313" key="4">
    <source>
        <dbReference type="Proteomes" id="UP000183769"/>
    </source>
</evidence>
<gene>
    <name evidence="3" type="ORF">SAMN05216277_102205</name>
</gene>
<name>A0A1I5NV85_9EURY</name>
<proteinExistence type="predicted"/>
<accession>A0A1I5NV85</accession>
<evidence type="ECO:0000256" key="1">
    <source>
        <dbReference type="SAM" id="Phobius"/>
    </source>
</evidence>
<dbReference type="Pfam" id="PF26514">
    <property type="entry name" value="DUF8173"/>
    <property type="match status" value="1"/>
</dbReference>
<sequence length="361" mass="35775">MLPPDSGRSRRIVALTAVLVVLLPLASGIATAQSTGQVGGTIVIDAGETVDGIEGVAGTIVVRGTVDGDLSGTAGTILITESGTVTGDVQGAAGSVVVAGTVEGDVQVGAGSFDLTETGAIRGNLDVGAGSVTVAGTVGGNVRAGGDTVTLGPNADVGGEFRYDAEQFTRSDGATVAGGVIEDDSIRGDTVRFGGFSIPSWFDTAFGFVTSVVLGAVLLLVSPRFSAGVASRVGSSPAVTAAAGLLALIGIPVLLVLVAVTIIGLPFSLAGFAAYGIALWIASVYGKYAVGSWLLSLAGLEHRWFALLVGVIGFLLLGLIPVVGGIAELVAVVLGLGAVALGLRDGYEKRRQGSAEATPAD</sequence>
<reference evidence="4" key="1">
    <citation type="submission" date="2016-10" db="EMBL/GenBank/DDBJ databases">
        <authorList>
            <person name="Varghese N."/>
            <person name="Submissions S."/>
        </authorList>
    </citation>
    <scope>NUCLEOTIDE SEQUENCE [LARGE SCALE GENOMIC DNA]</scope>
    <source>
        <strain evidence="4">CGMCC 1.10329</strain>
    </source>
</reference>
<organism evidence="3 4">
    <name type="scientific">Halolamina pelagica</name>
    <dbReference type="NCBI Taxonomy" id="699431"/>
    <lineage>
        <taxon>Archaea</taxon>
        <taxon>Methanobacteriati</taxon>
        <taxon>Methanobacteriota</taxon>
        <taxon>Stenosarchaea group</taxon>
        <taxon>Halobacteria</taxon>
        <taxon>Halobacteriales</taxon>
        <taxon>Haloferacaceae</taxon>
    </lineage>
</organism>
<dbReference type="RefSeq" id="WP_074875743.1">
    <property type="nucleotide sequence ID" value="NZ_FOXI01000002.1"/>
</dbReference>
<dbReference type="AlphaFoldDB" id="A0A1I5NV85"/>
<feature type="domain" description="DUF8173" evidence="2">
    <location>
        <begin position="202"/>
        <end position="341"/>
    </location>
</feature>
<dbReference type="OrthoDB" id="293642at2157"/>
<keyword evidence="1" id="KW-0812">Transmembrane</keyword>
<feature type="transmembrane region" description="Helical" evidence="1">
    <location>
        <begin position="269"/>
        <end position="290"/>
    </location>
</feature>
<dbReference type="Proteomes" id="UP000183769">
    <property type="component" value="Unassembled WGS sequence"/>
</dbReference>
<feature type="transmembrane region" description="Helical" evidence="1">
    <location>
        <begin position="326"/>
        <end position="343"/>
    </location>
</feature>
<keyword evidence="1" id="KW-0472">Membrane</keyword>
<evidence type="ECO:0000313" key="3">
    <source>
        <dbReference type="EMBL" id="SFP25540.1"/>
    </source>
</evidence>
<keyword evidence="4" id="KW-1185">Reference proteome</keyword>
<feature type="transmembrane region" description="Helical" evidence="1">
    <location>
        <begin position="242"/>
        <end position="263"/>
    </location>
</feature>
<protein>
    <submittedName>
        <fullName evidence="3">Polymer-forming protein</fullName>
    </submittedName>
</protein>
<dbReference type="InterPro" id="IPR058486">
    <property type="entry name" value="DUF8173"/>
</dbReference>
<evidence type="ECO:0000259" key="2">
    <source>
        <dbReference type="Pfam" id="PF26514"/>
    </source>
</evidence>
<dbReference type="EMBL" id="FOXI01000002">
    <property type="protein sequence ID" value="SFP25540.1"/>
    <property type="molecule type" value="Genomic_DNA"/>
</dbReference>
<feature type="transmembrane region" description="Helical" evidence="1">
    <location>
        <begin position="302"/>
        <end position="320"/>
    </location>
</feature>